<dbReference type="PANTHER" id="PTHR43317:SF1">
    <property type="entry name" value="THERMOSPERMINE SYNTHASE ACAULIS5"/>
    <property type="match status" value="1"/>
</dbReference>
<dbReference type="RefSeq" id="WP_095097496.1">
    <property type="nucleotide sequence ID" value="NZ_CABITV010000001.1"/>
</dbReference>
<dbReference type="CDD" id="cd02440">
    <property type="entry name" value="AdoMet_MTases"/>
    <property type="match status" value="1"/>
</dbReference>
<dbReference type="NCBIfam" id="NF037959">
    <property type="entry name" value="MFS_SpdSyn"/>
    <property type="match status" value="1"/>
</dbReference>
<evidence type="ECO:0000313" key="2">
    <source>
        <dbReference type="EMBL" id="SNW01470.1"/>
    </source>
</evidence>
<sequence length="262" mass="28825">MSLVDSLLSTLDFSPRGQVIARLEDACGEIIVSDHKDYRTLRFDGICEQSKMSLSNPALPIHNYIKAMLMAVAWQPPASALILGLGGGSLVRALHASDAHMRLEVVELRAAVVSVAERYFTLPGADAVALHTADAVEFVRTAHGRRYDLIFSDLYSAFAMDPQQGSQSFLENCAARLNDGGWLVLNYHEVPHADTLLYHSLHRVFDSVLFCVAPSGNVIIYASPARVTLPLSQLRELARASGEIFGCDLGYLSRKIERLHFN</sequence>
<gene>
    <name evidence="2" type="ORF">SAMEA4384070_02455</name>
</gene>
<dbReference type="OrthoDB" id="9761985at2"/>
<protein>
    <submittedName>
        <fullName evidence="2">Spermidine synthase</fullName>
    </submittedName>
</protein>
<dbReference type="InterPro" id="IPR029063">
    <property type="entry name" value="SAM-dependent_MTases_sf"/>
</dbReference>
<dbReference type="EMBL" id="LT906479">
    <property type="protein sequence ID" value="SNW01470.1"/>
    <property type="molecule type" value="Genomic_DNA"/>
</dbReference>
<dbReference type="AlphaFoldDB" id="A0A240C0L5"/>
<dbReference type="PANTHER" id="PTHR43317">
    <property type="entry name" value="THERMOSPERMINE SYNTHASE ACAULIS5"/>
    <property type="match status" value="1"/>
</dbReference>
<reference evidence="2 3" key="1">
    <citation type="submission" date="2017-06" db="EMBL/GenBank/DDBJ databases">
        <authorList>
            <consortium name="Pathogen Informatics"/>
        </authorList>
    </citation>
    <scope>NUCLEOTIDE SEQUENCE [LARGE SCALE GENOMIC DNA]</scope>
    <source>
        <strain evidence="2 3">NCTC12148</strain>
    </source>
</reference>
<proteinExistence type="predicted"/>
<dbReference type="Pfam" id="PF01564">
    <property type="entry name" value="Spermine_synth"/>
    <property type="match status" value="1"/>
</dbReference>
<dbReference type="STRING" id="1411141.GCA_001590885_00915"/>
<dbReference type="Gene3D" id="3.40.50.150">
    <property type="entry name" value="Vaccinia Virus protein VP39"/>
    <property type="match status" value="1"/>
</dbReference>
<name>A0A240C0L5_SERFI</name>
<keyword evidence="1" id="KW-0620">Polyamine biosynthesis</keyword>
<accession>A0A240C0L5</accession>
<dbReference type="KEGG" id="sfj:SAMEA4384070_2455"/>
<dbReference type="Proteomes" id="UP000215134">
    <property type="component" value="Chromosome 1"/>
</dbReference>
<evidence type="ECO:0000256" key="1">
    <source>
        <dbReference type="ARBA" id="ARBA00023115"/>
    </source>
</evidence>
<evidence type="ECO:0000313" key="3">
    <source>
        <dbReference type="Proteomes" id="UP000215134"/>
    </source>
</evidence>
<dbReference type="SUPFAM" id="SSF53335">
    <property type="entry name" value="S-adenosyl-L-methionine-dependent methyltransferases"/>
    <property type="match status" value="1"/>
</dbReference>
<dbReference type="GeneID" id="75027608"/>
<organism evidence="2 3">
    <name type="scientific">Serratia ficaria</name>
    <dbReference type="NCBI Taxonomy" id="61651"/>
    <lineage>
        <taxon>Bacteria</taxon>
        <taxon>Pseudomonadati</taxon>
        <taxon>Pseudomonadota</taxon>
        <taxon>Gammaproteobacteria</taxon>
        <taxon>Enterobacterales</taxon>
        <taxon>Yersiniaceae</taxon>
        <taxon>Serratia</taxon>
    </lineage>
</organism>
<dbReference type="GO" id="GO:0006596">
    <property type="term" value="P:polyamine biosynthetic process"/>
    <property type="evidence" value="ECO:0007669"/>
    <property type="project" value="UniProtKB-KW"/>
</dbReference>
<keyword evidence="3" id="KW-1185">Reference proteome</keyword>